<protein>
    <submittedName>
        <fullName evidence="1">22243_t:CDS:1</fullName>
    </submittedName>
</protein>
<evidence type="ECO:0000313" key="2">
    <source>
        <dbReference type="Proteomes" id="UP000789901"/>
    </source>
</evidence>
<dbReference type="Proteomes" id="UP000789901">
    <property type="component" value="Unassembled WGS sequence"/>
</dbReference>
<feature type="non-terminal residue" evidence="1">
    <location>
        <position position="1"/>
    </location>
</feature>
<reference evidence="1 2" key="1">
    <citation type="submission" date="2021-06" db="EMBL/GenBank/DDBJ databases">
        <authorList>
            <person name="Kallberg Y."/>
            <person name="Tangrot J."/>
            <person name="Rosling A."/>
        </authorList>
    </citation>
    <scope>NUCLEOTIDE SEQUENCE [LARGE SCALE GENOMIC DNA]</scope>
    <source>
        <strain evidence="1 2">120-4 pot B 10/14</strain>
    </source>
</reference>
<feature type="non-terminal residue" evidence="1">
    <location>
        <position position="59"/>
    </location>
</feature>
<evidence type="ECO:0000313" key="1">
    <source>
        <dbReference type="EMBL" id="CAG8835644.1"/>
    </source>
</evidence>
<keyword evidence="2" id="KW-1185">Reference proteome</keyword>
<dbReference type="EMBL" id="CAJVQB010051883">
    <property type="protein sequence ID" value="CAG8835644.1"/>
    <property type="molecule type" value="Genomic_DNA"/>
</dbReference>
<organism evidence="1 2">
    <name type="scientific">Gigaspora margarita</name>
    <dbReference type="NCBI Taxonomy" id="4874"/>
    <lineage>
        <taxon>Eukaryota</taxon>
        <taxon>Fungi</taxon>
        <taxon>Fungi incertae sedis</taxon>
        <taxon>Mucoromycota</taxon>
        <taxon>Glomeromycotina</taxon>
        <taxon>Glomeromycetes</taxon>
        <taxon>Diversisporales</taxon>
        <taxon>Gigasporaceae</taxon>
        <taxon>Gigaspora</taxon>
    </lineage>
</organism>
<gene>
    <name evidence="1" type="ORF">GMARGA_LOCUS32675</name>
</gene>
<proteinExistence type="predicted"/>
<comment type="caution">
    <text evidence="1">The sequence shown here is derived from an EMBL/GenBank/DDBJ whole genome shotgun (WGS) entry which is preliminary data.</text>
</comment>
<sequence length="59" mass="6795">AKNKTEDELVAMIQESYLFNDENYSEEIENENNENSESDNNNNLVIPNHQVVVLVVNDI</sequence>
<name>A0ABN7WPA5_GIGMA</name>
<accession>A0ABN7WPA5</accession>